<organism evidence="1 2">
    <name type="scientific">Thioclava litoralis</name>
    <dbReference type="NCBI Taxonomy" id="3076557"/>
    <lineage>
        <taxon>Bacteria</taxon>
        <taxon>Pseudomonadati</taxon>
        <taxon>Pseudomonadota</taxon>
        <taxon>Alphaproteobacteria</taxon>
        <taxon>Rhodobacterales</taxon>
        <taxon>Paracoccaceae</taxon>
        <taxon>Thioclava</taxon>
    </lineage>
</organism>
<dbReference type="RefSeq" id="WP_339107254.1">
    <property type="nucleotide sequence ID" value="NZ_CP135443.1"/>
</dbReference>
<proteinExistence type="predicted"/>
<gene>
    <name evidence="1" type="ORF">RPE78_12455</name>
</gene>
<name>A0ABZ1E0L2_9RHOB</name>
<keyword evidence="2" id="KW-1185">Reference proteome</keyword>
<evidence type="ECO:0000313" key="1">
    <source>
        <dbReference type="EMBL" id="WRY33479.1"/>
    </source>
</evidence>
<protein>
    <submittedName>
        <fullName evidence="1">Uncharacterized protein</fullName>
    </submittedName>
</protein>
<accession>A0ABZ1E0L2</accession>
<evidence type="ECO:0000313" key="2">
    <source>
        <dbReference type="Proteomes" id="UP001623290"/>
    </source>
</evidence>
<dbReference type="Proteomes" id="UP001623290">
    <property type="component" value="Chromosome"/>
</dbReference>
<reference evidence="1 2" key="1">
    <citation type="submission" date="2023-09" db="EMBL/GenBank/DDBJ databases">
        <title>Thioclava shenzhenensis sp. nov., a multidrug resistant bacteria-antagonizing species isolated from coastal seawater.</title>
        <authorList>
            <person name="Long M."/>
        </authorList>
    </citation>
    <scope>NUCLEOTIDE SEQUENCE [LARGE SCALE GENOMIC DNA]</scope>
    <source>
        <strain evidence="1 2">FTW29</strain>
    </source>
</reference>
<sequence length="173" mass="19996">MQNAVEFQTIGAPKAERADSKTLIELIRRYDYIEGLCDRVLTEQQAKMSRYHQMISEERIKQALRGTTDIPERPPVHTRETAEIEELETEVRIYRYQLNTLESVIYETEPSNLKEALAKLRFIARLVVDGVEFESDFFAFMIEECTDIAEMSAQDMVGAERAKLQTLIDAQTL</sequence>
<dbReference type="EMBL" id="CP135443">
    <property type="protein sequence ID" value="WRY33479.1"/>
    <property type="molecule type" value="Genomic_DNA"/>
</dbReference>